<dbReference type="Proteomes" id="UP000245667">
    <property type="component" value="Unassembled WGS sequence"/>
</dbReference>
<name>A0A316DLJ9_9FLAO</name>
<dbReference type="PANTHER" id="PTHR33321">
    <property type="match status" value="1"/>
</dbReference>
<protein>
    <submittedName>
        <fullName evidence="2">Basic secretory peptidase family protein</fullName>
    </submittedName>
</protein>
<proteinExistence type="predicted"/>
<dbReference type="InterPro" id="IPR007541">
    <property type="entry name" value="Uncharacterised_BSP"/>
</dbReference>
<organism evidence="2 3">
    <name type="scientific">Maribacter polysiphoniae</name>
    <dbReference type="NCBI Taxonomy" id="429344"/>
    <lineage>
        <taxon>Bacteria</taxon>
        <taxon>Pseudomonadati</taxon>
        <taxon>Bacteroidota</taxon>
        <taxon>Flavobacteriia</taxon>
        <taxon>Flavobacteriales</taxon>
        <taxon>Flavobacteriaceae</taxon>
        <taxon>Maribacter</taxon>
    </lineage>
</organism>
<comment type="caution">
    <text evidence="2">The sequence shown here is derived from an EMBL/GenBank/DDBJ whole genome shotgun (WGS) entry which is preliminary data.</text>
</comment>
<evidence type="ECO:0000313" key="2">
    <source>
        <dbReference type="EMBL" id="PWK18109.1"/>
    </source>
</evidence>
<dbReference type="AlphaFoldDB" id="A0A316DLJ9"/>
<dbReference type="EMBL" id="QGGQ01000019">
    <property type="protein sequence ID" value="PWK18109.1"/>
    <property type="molecule type" value="Genomic_DNA"/>
</dbReference>
<dbReference type="PANTHER" id="PTHR33321:SF12">
    <property type="entry name" value="PLANT BASIC SECRETORY PROTEIN (BSP) FAMILY PROTEIN"/>
    <property type="match status" value="1"/>
</dbReference>
<dbReference type="Pfam" id="PF04450">
    <property type="entry name" value="BSP"/>
    <property type="match status" value="1"/>
</dbReference>
<feature type="chain" id="PRO_5016258725" evidence="1">
    <location>
        <begin position="34"/>
        <end position="238"/>
    </location>
</feature>
<dbReference type="RefSeq" id="WP_223308458.1">
    <property type="nucleotide sequence ID" value="NZ_CAJQNU010000097.1"/>
</dbReference>
<accession>A0A316DLJ9</accession>
<keyword evidence="1" id="KW-0732">Signal</keyword>
<reference evidence="2 3" key="1">
    <citation type="submission" date="2018-05" db="EMBL/GenBank/DDBJ databases">
        <title>Genomic Encyclopedia of Archaeal and Bacterial Type Strains, Phase II (KMG-II): from individual species to whole genera.</title>
        <authorList>
            <person name="Goeker M."/>
        </authorList>
    </citation>
    <scope>NUCLEOTIDE SEQUENCE [LARGE SCALE GENOMIC DNA]</scope>
    <source>
        <strain evidence="2 3">DSM 23514</strain>
    </source>
</reference>
<gene>
    <name evidence="2" type="ORF">LX92_04403</name>
</gene>
<sequence>MKKPYLKYLQILLKKSKYLFFSSLIFISIIAMACNPGKSNSTVKTPKVTIINEDANLEPAIIEGFKNIIYNVYPKLVNDFNENARMDITVKIDTVYEGVAYAHNGRVTVSSKWLHKKPSDLDLMTHEIMHIVQAYPNGSGPGWLTEGIADFVRFKYGINNSKAGWSLPEFSSTQNYSNSYRITARFLVWIGQNYDEKIVYKLDKRLRSNTYSPEIWKEYTGYGINQLWDKYSQNPILE</sequence>
<evidence type="ECO:0000256" key="1">
    <source>
        <dbReference type="SAM" id="SignalP"/>
    </source>
</evidence>
<feature type="signal peptide" evidence="1">
    <location>
        <begin position="1"/>
        <end position="33"/>
    </location>
</feature>
<dbReference type="PROSITE" id="PS51257">
    <property type="entry name" value="PROKAR_LIPOPROTEIN"/>
    <property type="match status" value="1"/>
</dbReference>
<evidence type="ECO:0000313" key="3">
    <source>
        <dbReference type="Proteomes" id="UP000245667"/>
    </source>
</evidence>